<proteinExistence type="predicted"/>
<dbReference type="EMBL" id="KQ424096">
    <property type="protein sequence ID" value="KOF71582.1"/>
    <property type="molecule type" value="Genomic_DNA"/>
</dbReference>
<gene>
    <name evidence="1" type="ORF">OCBIM_22000860mg</name>
</gene>
<sequence length="68" mass="7853">MLETHHRYYKRSITVMYLYIVSSKSSGTDLFYYTTGRRKRTSMGINSVDLYITSLQTCGFMPNLGNLA</sequence>
<accession>A0A0L8G3H5</accession>
<evidence type="ECO:0000313" key="1">
    <source>
        <dbReference type="EMBL" id="KOF71582.1"/>
    </source>
</evidence>
<name>A0A0L8G3H5_OCTBM</name>
<dbReference type="AlphaFoldDB" id="A0A0L8G3H5"/>
<protein>
    <submittedName>
        <fullName evidence="1">Uncharacterized protein</fullName>
    </submittedName>
</protein>
<organism evidence="1">
    <name type="scientific">Octopus bimaculoides</name>
    <name type="common">California two-spotted octopus</name>
    <dbReference type="NCBI Taxonomy" id="37653"/>
    <lineage>
        <taxon>Eukaryota</taxon>
        <taxon>Metazoa</taxon>
        <taxon>Spiralia</taxon>
        <taxon>Lophotrochozoa</taxon>
        <taxon>Mollusca</taxon>
        <taxon>Cephalopoda</taxon>
        <taxon>Coleoidea</taxon>
        <taxon>Octopodiformes</taxon>
        <taxon>Octopoda</taxon>
        <taxon>Incirrata</taxon>
        <taxon>Octopodidae</taxon>
        <taxon>Octopus</taxon>
    </lineage>
</organism>
<reference evidence="1" key="1">
    <citation type="submission" date="2015-07" db="EMBL/GenBank/DDBJ databases">
        <title>MeaNS - Measles Nucleotide Surveillance Program.</title>
        <authorList>
            <person name="Tran T."/>
            <person name="Druce J."/>
        </authorList>
    </citation>
    <scope>NUCLEOTIDE SEQUENCE</scope>
    <source>
        <strain evidence="1">UCB-OBI-ISO-001</strain>
        <tissue evidence="1">Gonad</tissue>
    </source>
</reference>